<dbReference type="Proteomes" id="UP001500221">
    <property type="component" value="Unassembled WGS sequence"/>
</dbReference>
<reference evidence="2" key="1">
    <citation type="journal article" date="2019" name="Int. J. Syst. Evol. Microbiol.">
        <title>The Global Catalogue of Microorganisms (GCM) 10K type strain sequencing project: providing services to taxonomists for standard genome sequencing and annotation.</title>
        <authorList>
            <consortium name="The Broad Institute Genomics Platform"/>
            <consortium name="The Broad Institute Genome Sequencing Center for Infectious Disease"/>
            <person name="Wu L."/>
            <person name="Ma J."/>
        </authorList>
    </citation>
    <scope>NUCLEOTIDE SEQUENCE [LARGE SCALE GENOMIC DNA]</scope>
    <source>
        <strain evidence="2">JCM 18459</strain>
    </source>
</reference>
<keyword evidence="2" id="KW-1185">Reference proteome</keyword>
<evidence type="ECO:0000313" key="1">
    <source>
        <dbReference type="EMBL" id="GAA5156318.1"/>
    </source>
</evidence>
<proteinExistence type="predicted"/>
<gene>
    <name evidence="1" type="ORF">GCM10023340_43810</name>
</gene>
<organism evidence="1 2">
    <name type="scientific">Nocardioides marinquilinus</name>
    <dbReference type="NCBI Taxonomy" id="1210400"/>
    <lineage>
        <taxon>Bacteria</taxon>
        <taxon>Bacillati</taxon>
        <taxon>Actinomycetota</taxon>
        <taxon>Actinomycetes</taxon>
        <taxon>Propionibacteriales</taxon>
        <taxon>Nocardioidaceae</taxon>
        <taxon>Nocardioides</taxon>
    </lineage>
</organism>
<sequence>MATPTLVAPPTPYLVVADPEQPDEPLGFVHRPDDAPAWRYAFAPTAEGAEALRRLLDLVGQLGSASGAGHSDLPRARYDADGVPLTDDDGALVLDGVAEADGDRVAWLRSLAAFADALFAVEVVTG</sequence>
<protein>
    <recommendedName>
        <fullName evidence="3">DUF317 domain-containing protein</fullName>
    </recommendedName>
</protein>
<dbReference type="EMBL" id="BAABKG010000007">
    <property type="protein sequence ID" value="GAA5156318.1"/>
    <property type="molecule type" value="Genomic_DNA"/>
</dbReference>
<name>A0ABP9Q633_9ACTN</name>
<dbReference type="RefSeq" id="WP_345464085.1">
    <property type="nucleotide sequence ID" value="NZ_BAABKG010000007.1"/>
</dbReference>
<evidence type="ECO:0000313" key="2">
    <source>
        <dbReference type="Proteomes" id="UP001500221"/>
    </source>
</evidence>
<comment type="caution">
    <text evidence="1">The sequence shown here is derived from an EMBL/GenBank/DDBJ whole genome shotgun (WGS) entry which is preliminary data.</text>
</comment>
<evidence type="ECO:0008006" key="3">
    <source>
        <dbReference type="Google" id="ProtNLM"/>
    </source>
</evidence>
<accession>A0ABP9Q633</accession>